<comment type="caution">
    <text evidence="2">The sequence shown here is derived from an EMBL/GenBank/DDBJ whole genome shotgun (WGS) entry which is preliminary data.</text>
</comment>
<sequence>MNTQVNSLHEQVALLQKQVDSLTRQVSTLASRVQPEPTQEIREVNKKEIGIIRYRQLHGKA</sequence>
<evidence type="ECO:0000313" key="2">
    <source>
        <dbReference type="EMBL" id="CCH57072.1"/>
    </source>
</evidence>
<accession>I2GT43</accession>
<dbReference type="RefSeq" id="WP_009285633.1">
    <property type="nucleotide sequence ID" value="NZ_CAIT01000010.1"/>
</dbReference>
<dbReference type="Gene3D" id="1.20.5.340">
    <property type="match status" value="1"/>
</dbReference>
<keyword evidence="1" id="KW-0175">Coiled coil</keyword>
<name>I2GT43_9BACT</name>
<protein>
    <submittedName>
        <fullName evidence="2">Uncharacterized protein</fullName>
    </submittedName>
</protein>
<dbReference type="EMBL" id="CAIT01000010">
    <property type="protein sequence ID" value="CCH57072.1"/>
    <property type="molecule type" value="Genomic_DNA"/>
</dbReference>
<dbReference type="AlphaFoldDB" id="I2GT43"/>
<keyword evidence="3" id="KW-1185">Reference proteome</keyword>
<evidence type="ECO:0000313" key="3">
    <source>
        <dbReference type="Proteomes" id="UP000009309"/>
    </source>
</evidence>
<organism evidence="2 3">
    <name type="scientific">Fibrisoma limi BUZ 3</name>
    <dbReference type="NCBI Taxonomy" id="1185876"/>
    <lineage>
        <taxon>Bacteria</taxon>
        <taxon>Pseudomonadati</taxon>
        <taxon>Bacteroidota</taxon>
        <taxon>Cytophagia</taxon>
        <taxon>Cytophagales</taxon>
        <taxon>Spirosomataceae</taxon>
        <taxon>Fibrisoma</taxon>
    </lineage>
</organism>
<evidence type="ECO:0000256" key="1">
    <source>
        <dbReference type="SAM" id="Coils"/>
    </source>
</evidence>
<gene>
    <name evidence="2" type="ORF">BN8_06473</name>
</gene>
<dbReference type="OrthoDB" id="9869582at2"/>
<dbReference type="Proteomes" id="UP000009309">
    <property type="component" value="Unassembled WGS sequence"/>
</dbReference>
<reference evidence="2 3" key="1">
    <citation type="journal article" date="2012" name="J. Bacteriol.">
        <title>Genome Sequence of the Filamentous Bacterium Fibrisoma limi BUZ 3T.</title>
        <authorList>
            <person name="Filippini M."/>
            <person name="Qi W."/>
            <person name="Jaenicke S."/>
            <person name="Goesmann A."/>
            <person name="Smits T.H."/>
            <person name="Bagheri H.C."/>
        </authorList>
    </citation>
    <scope>NUCLEOTIDE SEQUENCE [LARGE SCALE GENOMIC DNA]</scope>
    <source>
        <strain evidence="3">BUZ 3T</strain>
    </source>
</reference>
<feature type="coiled-coil region" evidence="1">
    <location>
        <begin position="5"/>
        <end position="32"/>
    </location>
</feature>
<proteinExistence type="predicted"/>